<dbReference type="InterPro" id="IPR020846">
    <property type="entry name" value="MFS_dom"/>
</dbReference>
<evidence type="ECO:0000256" key="3">
    <source>
        <dbReference type="ARBA" id="ARBA00022448"/>
    </source>
</evidence>
<feature type="transmembrane region" description="Helical" evidence="8">
    <location>
        <begin position="115"/>
        <end position="135"/>
    </location>
</feature>
<evidence type="ECO:0000256" key="6">
    <source>
        <dbReference type="ARBA" id="ARBA00023136"/>
    </source>
</evidence>
<feature type="transmembrane region" description="Helical" evidence="8">
    <location>
        <begin position="271"/>
        <end position="289"/>
    </location>
</feature>
<dbReference type="eggNOG" id="KOG0254">
    <property type="taxonomic scope" value="Eukaryota"/>
</dbReference>
<dbReference type="CDD" id="cd17502">
    <property type="entry name" value="MFS_Azr1_MDR_like"/>
    <property type="match status" value="1"/>
</dbReference>
<accession>T5AHB3</accession>
<sequence length="570" mass="60954">MRSVKAVVTEESPLLGSTDNCDIEHGRHVLKGADEPKDGDPVMAKRMHLILPAVGVGIYLVAIDQLLAVATGTKIGNELNSLNNMSWVATSYFLTLTSCQPLYGKLSDIFGRKECLLFAYAVFGVGCLGCGLAQNMAQLCAFRALSGIGGGGMNSVVAILLSDIVPLRDRGIWQGYINIIFAAGTSTGAPLGGIAADYLGWRWSFILQTPLCVVAWLAVYFVLDLPSTSHDGWLAKLRRIDFLGALTLVLAVLALLAGLDFGSNLGWSHPLTVVSLSLTLPLFALFVLVETRVATNPFAPGRIIFDANILACYLANFFGSAGYFGILFFLPLYFQAVEGLNATMSGVLLVPAMVFSVAASLGGGWIVKKTGRFYWVTVGAYGVLFVSVFPILVSVWYRFTPGETMGLVMTAIGGGSGMTTTLVGLLAHARPKDGAIPRRRRRTQSHPKQRAAVRERLTRAPRRDTLLPVAVAMTPNTHFPPLSTKHPAPLPSCASCACMRRRVPPYLLAPEPRLHQGASQPGGRAGEVQLPGGHAGRADADSVVCRGRLHGDVLGQGKGPQKVTFWVKGP</sequence>
<dbReference type="GO" id="GO:0012505">
    <property type="term" value="C:endomembrane system"/>
    <property type="evidence" value="ECO:0007669"/>
    <property type="project" value="UniProtKB-SubCell"/>
</dbReference>
<name>T5AHB3_OPHSC</name>
<dbReference type="HOGENOM" id="CLU_000960_22_3_1"/>
<keyword evidence="4 8" id="KW-0812">Transmembrane</keyword>
<evidence type="ECO:0000256" key="7">
    <source>
        <dbReference type="SAM" id="MobiDB-lite"/>
    </source>
</evidence>
<comment type="subcellular location">
    <subcellularLocation>
        <location evidence="1">Endomembrane system</location>
        <topology evidence="1">Multi-pass membrane protein</topology>
    </subcellularLocation>
</comment>
<organism evidence="10 11">
    <name type="scientific">Ophiocordyceps sinensis (strain Co18 / CGMCC 3.14243)</name>
    <name type="common">Yarsagumba caterpillar fungus</name>
    <name type="synonym">Hirsutella sinensis</name>
    <dbReference type="NCBI Taxonomy" id="911162"/>
    <lineage>
        <taxon>Eukaryota</taxon>
        <taxon>Fungi</taxon>
        <taxon>Dikarya</taxon>
        <taxon>Ascomycota</taxon>
        <taxon>Pezizomycotina</taxon>
        <taxon>Sordariomycetes</taxon>
        <taxon>Hypocreomycetidae</taxon>
        <taxon>Hypocreales</taxon>
        <taxon>Ophiocordycipitaceae</taxon>
        <taxon>Ophiocordyceps</taxon>
    </lineage>
</organism>
<feature type="transmembrane region" description="Helical" evidence="8">
    <location>
        <begin position="85"/>
        <end position="103"/>
    </location>
</feature>
<dbReference type="PANTHER" id="PTHR23501:SF84">
    <property type="entry name" value="VACUOLAR MEMBRANE AMINO ACID UPTAKE TRANSPORTER FNX2"/>
    <property type="match status" value="1"/>
</dbReference>
<dbReference type="GO" id="GO:0046943">
    <property type="term" value="F:carboxylic acid transmembrane transporter activity"/>
    <property type="evidence" value="ECO:0007669"/>
    <property type="project" value="UniProtKB-ARBA"/>
</dbReference>
<dbReference type="OrthoDB" id="6770063at2759"/>
<evidence type="ECO:0000256" key="4">
    <source>
        <dbReference type="ARBA" id="ARBA00022692"/>
    </source>
</evidence>
<feature type="transmembrane region" description="Helical" evidence="8">
    <location>
        <begin position="405"/>
        <end position="429"/>
    </location>
</feature>
<dbReference type="GO" id="GO:0015174">
    <property type="term" value="F:basic amino acid transmembrane transporter activity"/>
    <property type="evidence" value="ECO:0007669"/>
    <property type="project" value="TreeGrafter"/>
</dbReference>
<dbReference type="InterPro" id="IPR011701">
    <property type="entry name" value="MFS"/>
</dbReference>
<reference evidence="10 11" key="1">
    <citation type="journal article" date="2013" name="Chin. Sci. Bull.">
        <title>Genome survey uncovers the secrets of sex and lifestyle in caterpillar fungus.</title>
        <authorList>
            <person name="Hu X."/>
            <person name="Zhang Y."/>
            <person name="Xiao G."/>
            <person name="Zheng P."/>
            <person name="Xia Y."/>
            <person name="Zhang X."/>
            <person name="St Leger R.J."/>
            <person name="Liu X."/>
            <person name="Wang C."/>
        </authorList>
    </citation>
    <scope>NUCLEOTIDE SEQUENCE [LARGE SCALE GENOMIC DNA]</scope>
    <source>
        <strain evidence="11">Co18 / CGMCC 3.14243</strain>
        <tissue evidence="10">Fruit-body</tissue>
    </source>
</reference>
<keyword evidence="3" id="KW-0813">Transport</keyword>
<dbReference type="Pfam" id="PF07690">
    <property type="entry name" value="MFS_1"/>
    <property type="match status" value="1"/>
</dbReference>
<feature type="region of interest" description="Disordered" evidence="7">
    <location>
        <begin position="512"/>
        <end position="537"/>
    </location>
</feature>
<dbReference type="InterPro" id="IPR036259">
    <property type="entry name" value="MFS_trans_sf"/>
</dbReference>
<dbReference type="Gene3D" id="1.20.1720.10">
    <property type="entry name" value="Multidrug resistance protein D"/>
    <property type="match status" value="1"/>
</dbReference>
<evidence type="ECO:0000313" key="11">
    <source>
        <dbReference type="Proteomes" id="UP000019374"/>
    </source>
</evidence>
<evidence type="ECO:0000256" key="2">
    <source>
        <dbReference type="ARBA" id="ARBA00008335"/>
    </source>
</evidence>
<feature type="transmembrane region" description="Helical" evidence="8">
    <location>
        <begin position="242"/>
        <end position="259"/>
    </location>
</feature>
<feature type="transmembrane region" description="Helical" evidence="8">
    <location>
        <begin position="141"/>
        <end position="161"/>
    </location>
</feature>
<gene>
    <name evidence="10" type="ORF">OCS_02478</name>
</gene>
<protein>
    <submittedName>
        <fullName evidence="10">Multidrug resistance protein fnx1</fullName>
    </submittedName>
</protein>
<feature type="transmembrane region" description="Helical" evidence="8">
    <location>
        <begin position="374"/>
        <end position="399"/>
    </location>
</feature>
<dbReference type="SUPFAM" id="SSF103473">
    <property type="entry name" value="MFS general substrate transporter"/>
    <property type="match status" value="1"/>
</dbReference>
<evidence type="ECO:0000256" key="1">
    <source>
        <dbReference type="ARBA" id="ARBA00004127"/>
    </source>
</evidence>
<feature type="transmembrane region" description="Helical" evidence="8">
    <location>
        <begin position="173"/>
        <end position="195"/>
    </location>
</feature>
<feature type="transmembrane region" description="Helical" evidence="8">
    <location>
        <begin position="346"/>
        <end position="367"/>
    </location>
</feature>
<feature type="transmembrane region" description="Helical" evidence="8">
    <location>
        <begin position="310"/>
        <end position="334"/>
    </location>
</feature>
<dbReference type="Gene3D" id="1.20.1250.20">
    <property type="entry name" value="MFS general substrate transporter like domains"/>
    <property type="match status" value="1"/>
</dbReference>
<evidence type="ECO:0000256" key="8">
    <source>
        <dbReference type="SAM" id="Phobius"/>
    </source>
</evidence>
<comment type="similarity">
    <text evidence="2">Belongs to the major facilitator superfamily.</text>
</comment>
<proteinExistence type="inferred from homology"/>
<dbReference type="PANTHER" id="PTHR23501">
    <property type="entry name" value="MAJOR FACILITATOR SUPERFAMILY"/>
    <property type="match status" value="1"/>
</dbReference>
<evidence type="ECO:0000313" key="10">
    <source>
        <dbReference type="EMBL" id="EQL01801.1"/>
    </source>
</evidence>
<dbReference type="GO" id="GO:0000329">
    <property type="term" value="C:fungal-type vacuole membrane"/>
    <property type="evidence" value="ECO:0007669"/>
    <property type="project" value="TreeGrafter"/>
</dbReference>
<dbReference type="AlphaFoldDB" id="T5AHB3"/>
<feature type="transmembrane region" description="Helical" evidence="8">
    <location>
        <begin position="49"/>
        <end position="73"/>
    </location>
</feature>
<evidence type="ECO:0000259" key="9">
    <source>
        <dbReference type="PROSITE" id="PS50850"/>
    </source>
</evidence>
<dbReference type="PROSITE" id="PS50850">
    <property type="entry name" value="MFS"/>
    <property type="match status" value="1"/>
</dbReference>
<dbReference type="FunFam" id="1.20.1720.10:FF:000013">
    <property type="entry name" value="Related to multidrug resistance proteins"/>
    <property type="match status" value="1"/>
</dbReference>
<dbReference type="EMBL" id="KE652418">
    <property type="protein sequence ID" value="EQL01801.1"/>
    <property type="molecule type" value="Genomic_DNA"/>
</dbReference>
<dbReference type="Proteomes" id="UP000019374">
    <property type="component" value="Unassembled WGS sequence"/>
</dbReference>
<feature type="transmembrane region" description="Helical" evidence="8">
    <location>
        <begin position="201"/>
        <end position="222"/>
    </location>
</feature>
<keyword evidence="5 8" id="KW-1133">Transmembrane helix</keyword>
<keyword evidence="6 8" id="KW-0472">Membrane</keyword>
<evidence type="ECO:0000256" key="5">
    <source>
        <dbReference type="ARBA" id="ARBA00022989"/>
    </source>
</evidence>
<feature type="domain" description="Major facilitator superfamily (MFS) profile" evidence="9">
    <location>
        <begin position="50"/>
        <end position="570"/>
    </location>
</feature>